<dbReference type="EMBL" id="CAJNOG010000171">
    <property type="protein sequence ID" value="CAF1036734.1"/>
    <property type="molecule type" value="Genomic_DNA"/>
</dbReference>
<accession>A0A814JDW4</accession>
<keyword evidence="1" id="KW-0472">Membrane</keyword>
<reference evidence="2" key="1">
    <citation type="submission" date="2021-02" db="EMBL/GenBank/DDBJ databases">
        <authorList>
            <person name="Nowell W R."/>
        </authorList>
    </citation>
    <scope>NUCLEOTIDE SEQUENCE</scope>
</reference>
<keyword evidence="1" id="KW-0812">Transmembrane</keyword>
<comment type="caution">
    <text evidence="2">The sequence shown here is derived from an EMBL/GenBank/DDBJ whole genome shotgun (WGS) entry which is preliminary data.</text>
</comment>
<dbReference type="AlphaFoldDB" id="A0A814JDW4"/>
<sequence length="183" mass="21669">MRTRRTIRQTTNDVDDDDSDNIIVETPIDEIRKKIESIEQEINRRFEQIDHDLDSLKTASEKTRAAECKEEERFLKLCHAVDYILEHTDNNYETLACREMTLSLLGQRSGRPFSGRTIRNRLICRRMKKWCLFNFLILLIVICMSIYGLHRSWCYLFVVVCLLGSLFSSIGLRKIYKIIDTIW</sequence>
<evidence type="ECO:0000313" key="2">
    <source>
        <dbReference type="EMBL" id="CAF1036734.1"/>
    </source>
</evidence>
<protein>
    <submittedName>
        <fullName evidence="2">Uncharacterized protein</fullName>
    </submittedName>
</protein>
<feature type="transmembrane region" description="Helical" evidence="1">
    <location>
        <begin position="130"/>
        <end position="149"/>
    </location>
</feature>
<keyword evidence="1" id="KW-1133">Transmembrane helix</keyword>
<feature type="transmembrane region" description="Helical" evidence="1">
    <location>
        <begin position="155"/>
        <end position="172"/>
    </location>
</feature>
<evidence type="ECO:0000256" key="1">
    <source>
        <dbReference type="SAM" id="Phobius"/>
    </source>
</evidence>
<gene>
    <name evidence="2" type="ORF">JYZ213_LOCUS17908</name>
    <name evidence="3" type="ORF">OXD698_LOCUS1016</name>
</gene>
<dbReference type="Proteomes" id="UP000663845">
    <property type="component" value="Unassembled WGS sequence"/>
</dbReference>
<evidence type="ECO:0000313" key="4">
    <source>
        <dbReference type="Proteomes" id="UP000663845"/>
    </source>
</evidence>
<organism evidence="2 4">
    <name type="scientific">Adineta steineri</name>
    <dbReference type="NCBI Taxonomy" id="433720"/>
    <lineage>
        <taxon>Eukaryota</taxon>
        <taxon>Metazoa</taxon>
        <taxon>Spiralia</taxon>
        <taxon>Gnathifera</taxon>
        <taxon>Rotifera</taxon>
        <taxon>Eurotatoria</taxon>
        <taxon>Bdelloidea</taxon>
        <taxon>Adinetida</taxon>
        <taxon>Adinetidae</taxon>
        <taxon>Adineta</taxon>
    </lineage>
</organism>
<dbReference type="EMBL" id="CAJOAZ010000028">
    <property type="protein sequence ID" value="CAF3495885.1"/>
    <property type="molecule type" value="Genomic_DNA"/>
</dbReference>
<proteinExistence type="predicted"/>
<dbReference type="Proteomes" id="UP000663844">
    <property type="component" value="Unassembled WGS sequence"/>
</dbReference>
<name>A0A814JDW4_9BILA</name>
<evidence type="ECO:0000313" key="3">
    <source>
        <dbReference type="EMBL" id="CAF3495885.1"/>
    </source>
</evidence>